<dbReference type="Proteomes" id="UP000196531">
    <property type="component" value="Unassembled WGS sequence"/>
</dbReference>
<feature type="domain" description="HD/PDEase" evidence="1">
    <location>
        <begin position="143"/>
        <end position="214"/>
    </location>
</feature>
<dbReference type="CDD" id="cd00077">
    <property type="entry name" value="HDc"/>
    <property type="match status" value="1"/>
</dbReference>
<evidence type="ECO:0000313" key="2">
    <source>
        <dbReference type="EMBL" id="OUR96625.1"/>
    </source>
</evidence>
<comment type="caution">
    <text evidence="2">The sequence shown here is derived from an EMBL/GenBank/DDBJ whole genome shotgun (WGS) entry which is preliminary data.</text>
</comment>
<dbReference type="Gene3D" id="1.10.3210.10">
    <property type="entry name" value="Hypothetical protein af1432"/>
    <property type="match status" value="1"/>
</dbReference>
<name>A0A1Y5F7A7_9BACT</name>
<dbReference type="PANTHER" id="PTHR43155:SF2">
    <property type="entry name" value="CYCLIC DI-GMP PHOSPHODIESTERASE PA4108"/>
    <property type="match status" value="1"/>
</dbReference>
<reference evidence="3" key="1">
    <citation type="journal article" date="2017" name="Proc. Natl. Acad. Sci. U.S.A.">
        <title>Simulation of Deepwater Horizon oil plume reveals substrate specialization within a complex community of hydrocarbon-degraders.</title>
        <authorList>
            <person name="Hu P."/>
            <person name="Dubinsky E.A."/>
            <person name="Probst A.J."/>
            <person name="Wang J."/>
            <person name="Sieber C.M.K."/>
            <person name="Tom L.M."/>
            <person name="Gardinali P."/>
            <person name="Banfield J.F."/>
            <person name="Atlas R.M."/>
            <person name="Andersen G.L."/>
        </authorList>
    </citation>
    <scope>NUCLEOTIDE SEQUENCE [LARGE SCALE GENOMIC DNA]</scope>
</reference>
<dbReference type="NCBIfam" id="TIGR00277">
    <property type="entry name" value="HDIG"/>
    <property type="match status" value="1"/>
</dbReference>
<accession>A0A1Y5F7A7</accession>
<dbReference type="InterPro" id="IPR006675">
    <property type="entry name" value="HDIG_dom"/>
</dbReference>
<gene>
    <name evidence="2" type="ORF">A9Q84_09780</name>
</gene>
<organism evidence="2 3">
    <name type="scientific">Halobacteriovorax marinus</name>
    <dbReference type="NCBI Taxonomy" id="97084"/>
    <lineage>
        <taxon>Bacteria</taxon>
        <taxon>Pseudomonadati</taxon>
        <taxon>Bdellovibrionota</taxon>
        <taxon>Bacteriovoracia</taxon>
        <taxon>Bacteriovoracales</taxon>
        <taxon>Halobacteriovoraceae</taxon>
        <taxon>Halobacteriovorax</taxon>
    </lineage>
</organism>
<evidence type="ECO:0000313" key="3">
    <source>
        <dbReference type="Proteomes" id="UP000196531"/>
    </source>
</evidence>
<dbReference type="AlphaFoldDB" id="A0A1Y5F7A7"/>
<dbReference type="EMBL" id="MAAO01000006">
    <property type="protein sequence ID" value="OUR96625.1"/>
    <property type="molecule type" value="Genomic_DNA"/>
</dbReference>
<protein>
    <recommendedName>
        <fullName evidence="1">HD/PDEase domain-containing protein</fullName>
    </recommendedName>
</protein>
<sequence length="314" mass="35789">MAYTPLRINTVKPNRELTFDLFIFFKEQYIIYANKGGEIEQEKFSKLKKQKIAKFYIDEEDEMNYQQFLDALLMETMNSETATTEEKVNLVEGACGTAVERMQTDPGSETSYKMTENAAKSLRQCILQNPDALKEIFGKEVQEGDHIIKHSLNVSALATKLADKMGQKEEQLDQMAIAGLLHDIGVMQMDEQVRELFKKDKKDLTPENRLAYGAHVKDCISVLNDKPYVDKATMDLITNHEEVKSGQGPNKKTKLSESECILSLVNIYDKMCITTDLTPKEVIKEILIEELGNFELDLLNKFKVVLKEEGLLDI</sequence>
<dbReference type="Pfam" id="PF13487">
    <property type="entry name" value="HD_5"/>
    <property type="match status" value="1"/>
</dbReference>
<evidence type="ECO:0000259" key="1">
    <source>
        <dbReference type="SMART" id="SM00471"/>
    </source>
</evidence>
<dbReference type="SUPFAM" id="SSF109604">
    <property type="entry name" value="HD-domain/PDEase-like"/>
    <property type="match status" value="1"/>
</dbReference>
<dbReference type="PANTHER" id="PTHR43155">
    <property type="entry name" value="CYCLIC DI-GMP PHOSPHODIESTERASE PA4108-RELATED"/>
    <property type="match status" value="1"/>
</dbReference>
<proteinExistence type="predicted"/>
<dbReference type="InterPro" id="IPR003607">
    <property type="entry name" value="HD/PDEase_dom"/>
</dbReference>
<dbReference type="SMART" id="SM00471">
    <property type="entry name" value="HDc"/>
    <property type="match status" value="1"/>
</dbReference>